<accession>A0ABN5PRD7</accession>
<dbReference type="InterPro" id="IPR007076">
    <property type="entry name" value="TfoX_N"/>
</dbReference>
<protein>
    <recommendedName>
        <fullName evidence="1">TfoX N-terminal domain-containing protein</fullName>
    </recommendedName>
</protein>
<reference evidence="2 3" key="1">
    <citation type="submission" date="2018-09" db="EMBL/GenBank/DDBJ databases">
        <authorList>
            <person name="Li J."/>
        </authorList>
    </citation>
    <scope>NUCLEOTIDE SEQUENCE [LARGE SCALE GENOMIC DNA]</scope>
    <source>
        <strain evidence="2 3">2129</strain>
    </source>
</reference>
<name>A0ABN5PRD7_9ACTO</name>
<dbReference type="Pfam" id="PF04993">
    <property type="entry name" value="TfoX_N"/>
    <property type="match status" value="1"/>
</dbReference>
<evidence type="ECO:0000313" key="3">
    <source>
        <dbReference type="Proteomes" id="UP000273001"/>
    </source>
</evidence>
<dbReference type="Proteomes" id="UP000273001">
    <property type="component" value="Chromosome"/>
</dbReference>
<dbReference type="EMBL" id="CP032514">
    <property type="protein sequence ID" value="AYD89121.1"/>
    <property type="molecule type" value="Genomic_DNA"/>
</dbReference>
<sequence>MSPGQSELVERLRALLAGKAVVREVFMFGGWSFMVNERLVVSALKDGGLLVRVDASRHDELLARPGASQAQMGAGRSMGPGWLEVGASALGGPPGEEALSSWLALALEHNRALAARGR</sequence>
<keyword evidence="3" id="KW-1185">Reference proteome</keyword>
<proteinExistence type="predicted"/>
<dbReference type="SUPFAM" id="SSF159894">
    <property type="entry name" value="YgaC/TfoX-N like"/>
    <property type="match status" value="1"/>
</dbReference>
<dbReference type="RefSeq" id="WP_120203482.1">
    <property type="nucleotide sequence ID" value="NZ_CP032514.1"/>
</dbReference>
<evidence type="ECO:0000259" key="1">
    <source>
        <dbReference type="Pfam" id="PF04993"/>
    </source>
</evidence>
<gene>
    <name evidence="2" type="ORF">D5R93_01915</name>
</gene>
<feature type="domain" description="TfoX N-terminal" evidence="1">
    <location>
        <begin position="22"/>
        <end position="109"/>
    </location>
</feature>
<evidence type="ECO:0000313" key="2">
    <source>
        <dbReference type="EMBL" id="AYD89121.1"/>
    </source>
</evidence>
<organism evidence="2 3">
    <name type="scientific">Actinomyces lilanjuaniae</name>
    <dbReference type="NCBI Taxonomy" id="2321394"/>
    <lineage>
        <taxon>Bacteria</taxon>
        <taxon>Bacillati</taxon>
        <taxon>Actinomycetota</taxon>
        <taxon>Actinomycetes</taxon>
        <taxon>Actinomycetales</taxon>
        <taxon>Actinomycetaceae</taxon>
        <taxon>Actinomyces</taxon>
    </lineage>
</organism>
<dbReference type="Gene3D" id="3.30.1460.30">
    <property type="entry name" value="YgaC/TfoX-N like chaperone"/>
    <property type="match status" value="1"/>
</dbReference>